<protein>
    <submittedName>
        <fullName evidence="4">DUF4974 domain-containing protein</fullName>
    </submittedName>
</protein>
<dbReference type="RefSeq" id="WP_242178924.1">
    <property type="nucleotide sequence ID" value="NZ_JAKQYM010000008.1"/>
</dbReference>
<accession>A0A9X2ANE2</accession>
<keyword evidence="1" id="KW-1133">Transmembrane helix</keyword>
<dbReference type="Pfam" id="PF04773">
    <property type="entry name" value="FecR"/>
    <property type="match status" value="1"/>
</dbReference>
<reference evidence="4" key="1">
    <citation type="submission" date="2022-02" db="EMBL/GenBank/DDBJ databases">
        <title>Polaribacter sp. MSW13, isolated from seawater.</title>
        <authorList>
            <person name="Kristyanto S."/>
            <person name="Jung J."/>
            <person name="Jeon C.O."/>
        </authorList>
    </citation>
    <scope>NUCLEOTIDE SEQUENCE</scope>
    <source>
        <strain evidence="4">MSW13</strain>
    </source>
</reference>
<dbReference type="PANTHER" id="PTHR30273">
    <property type="entry name" value="PERIPLASMIC SIGNAL SENSOR AND SIGMA FACTOR ACTIVATOR FECR-RELATED"/>
    <property type="match status" value="1"/>
</dbReference>
<feature type="transmembrane region" description="Helical" evidence="1">
    <location>
        <begin position="101"/>
        <end position="122"/>
    </location>
</feature>
<comment type="caution">
    <text evidence="4">The sequence shown here is derived from an EMBL/GenBank/DDBJ whole genome shotgun (WGS) entry which is preliminary data.</text>
</comment>
<dbReference type="Gene3D" id="2.60.120.1440">
    <property type="match status" value="1"/>
</dbReference>
<dbReference type="Gene3D" id="3.55.50.30">
    <property type="match status" value="1"/>
</dbReference>
<proteinExistence type="predicted"/>
<dbReference type="Pfam" id="PF16344">
    <property type="entry name" value="FecR_C"/>
    <property type="match status" value="1"/>
</dbReference>
<evidence type="ECO:0000256" key="1">
    <source>
        <dbReference type="SAM" id="Phobius"/>
    </source>
</evidence>
<feature type="domain" description="FecR protein" evidence="2">
    <location>
        <begin position="194"/>
        <end position="287"/>
    </location>
</feature>
<dbReference type="InterPro" id="IPR012373">
    <property type="entry name" value="Ferrdict_sens_TM"/>
</dbReference>
<sequence length="402" mass="46291">MLKNQKFKIEELLNNDDFILWIKSNGNLSNATWQAYKKQLNAEGKADFEKAISILNKVFTLHVDDKTLSKEFVQEQYIRLLEVSKKEQTAKKSKYIIFRKVLKYAAIFIILFSIGDAVISTFSKKSFAKHLVAATYNTSDILIKTSTNDYYKIKEDTNSKWLMENGIFVTVNSDKISFVSTDDLKTTSSLDYTVIVPKGKNYQISMIDGTEVELNSESEITFNNSTTTKERKVNLKGEAFFSVAHNKERPFLVKSSDLEIKVLGTEFNVSNYKENNFTSTTLVKGSIKVSNPQGESAIIKPGNQAKLYHNENKIIVEKIDVQNIVAWTSGVLIFRNEKLEKLIPKLNRWFNVEFKFEGKERDYQFTGTLKKENDLNHFLQMLKYTEGISYQINDNEVTLFFE</sequence>
<evidence type="ECO:0000313" key="5">
    <source>
        <dbReference type="Proteomes" id="UP001139369"/>
    </source>
</evidence>
<gene>
    <name evidence="4" type="ORF">MC378_11610</name>
</gene>
<dbReference type="GO" id="GO:0016989">
    <property type="term" value="F:sigma factor antagonist activity"/>
    <property type="evidence" value="ECO:0007669"/>
    <property type="project" value="TreeGrafter"/>
</dbReference>
<keyword evidence="1" id="KW-0812">Transmembrane</keyword>
<dbReference type="EMBL" id="JAKQYM010000008">
    <property type="protein sequence ID" value="MCI2229814.1"/>
    <property type="molecule type" value="Genomic_DNA"/>
</dbReference>
<keyword evidence="5" id="KW-1185">Reference proteome</keyword>
<dbReference type="InterPro" id="IPR032508">
    <property type="entry name" value="FecR_C"/>
</dbReference>
<organism evidence="4 5">
    <name type="scientific">Polaribacter marinus</name>
    <dbReference type="NCBI Taxonomy" id="2916838"/>
    <lineage>
        <taxon>Bacteria</taxon>
        <taxon>Pseudomonadati</taxon>
        <taxon>Bacteroidota</taxon>
        <taxon>Flavobacteriia</taxon>
        <taxon>Flavobacteriales</taxon>
        <taxon>Flavobacteriaceae</taxon>
    </lineage>
</organism>
<dbReference type="InterPro" id="IPR006860">
    <property type="entry name" value="FecR"/>
</dbReference>
<evidence type="ECO:0000259" key="2">
    <source>
        <dbReference type="Pfam" id="PF04773"/>
    </source>
</evidence>
<feature type="domain" description="Protein FecR C-terminal" evidence="3">
    <location>
        <begin position="332"/>
        <end position="399"/>
    </location>
</feature>
<evidence type="ECO:0000313" key="4">
    <source>
        <dbReference type="EMBL" id="MCI2229814.1"/>
    </source>
</evidence>
<dbReference type="AlphaFoldDB" id="A0A9X2ANE2"/>
<evidence type="ECO:0000259" key="3">
    <source>
        <dbReference type="Pfam" id="PF16344"/>
    </source>
</evidence>
<name>A0A9X2ANE2_9FLAO</name>
<keyword evidence="1" id="KW-0472">Membrane</keyword>
<dbReference type="PANTHER" id="PTHR30273:SF2">
    <property type="entry name" value="PROTEIN FECR"/>
    <property type="match status" value="1"/>
</dbReference>
<dbReference type="Proteomes" id="UP001139369">
    <property type="component" value="Unassembled WGS sequence"/>
</dbReference>